<reference evidence="1 2" key="1">
    <citation type="journal article" date="2024" name="BMC Genomics">
        <title>Genome assembly of redclaw crayfish (Cherax quadricarinatus) provides insights into its immune adaptation and hypoxia tolerance.</title>
        <authorList>
            <person name="Liu Z."/>
            <person name="Zheng J."/>
            <person name="Li H."/>
            <person name="Fang K."/>
            <person name="Wang S."/>
            <person name="He J."/>
            <person name="Zhou D."/>
            <person name="Weng S."/>
            <person name="Chi M."/>
            <person name="Gu Z."/>
            <person name="He J."/>
            <person name="Li F."/>
            <person name="Wang M."/>
        </authorList>
    </citation>
    <scope>NUCLEOTIDE SEQUENCE [LARGE SCALE GENOMIC DNA]</scope>
    <source>
        <strain evidence="1">ZL_2023a</strain>
    </source>
</reference>
<name>A0AAW0Y2J6_CHEQU</name>
<evidence type="ECO:0000313" key="2">
    <source>
        <dbReference type="Proteomes" id="UP001445076"/>
    </source>
</evidence>
<accession>A0AAW0Y2J6</accession>
<keyword evidence="2" id="KW-1185">Reference proteome</keyword>
<sequence length="172" mass="18873">MLVCLPFHPASSPSWGVLFQPTWTCLPAHHPRPPWVPYPHHQMRRGFAHPLRRFRSEASVREDAVQPQENLDPRLELALSVGVPVRVGVGGGEGDASELLDEPLTHAKSQPNLLLMGPDAARLSSPAKVVSSSSSHGQQRADMFVNVRGVAGRVQGLHIPRSGLQLFLRVRI</sequence>
<evidence type="ECO:0000313" key="1">
    <source>
        <dbReference type="EMBL" id="KAK8745626.1"/>
    </source>
</evidence>
<gene>
    <name evidence="1" type="ORF">OTU49_000298</name>
</gene>
<dbReference type="AlphaFoldDB" id="A0AAW0Y2J6"/>
<comment type="caution">
    <text evidence="1">The sequence shown here is derived from an EMBL/GenBank/DDBJ whole genome shotgun (WGS) entry which is preliminary data.</text>
</comment>
<dbReference type="Proteomes" id="UP001445076">
    <property type="component" value="Unassembled WGS sequence"/>
</dbReference>
<feature type="non-terminal residue" evidence="1">
    <location>
        <position position="172"/>
    </location>
</feature>
<organism evidence="1 2">
    <name type="scientific">Cherax quadricarinatus</name>
    <name type="common">Australian red claw crayfish</name>
    <dbReference type="NCBI Taxonomy" id="27406"/>
    <lineage>
        <taxon>Eukaryota</taxon>
        <taxon>Metazoa</taxon>
        <taxon>Ecdysozoa</taxon>
        <taxon>Arthropoda</taxon>
        <taxon>Crustacea</taxon>
        <taxon>Multicrustacea</taxon>
        <taxon>Malacostraca</taxon>
        <taxon>Eumalacostraca</taxon>
        <taxon>Eucarida</taxon>
        <taxon>Decapoda</taxon>
        <taxon>Pleocyemata</taxon>
        <taxon>Astacidea</taxon>
        <taxon>Parastacoidea</taxon>
        <taxon>Parastacidae</taxon>
        <taxon>Cherax</taxon>
    </lineage>
</organism>
<proteinExistence type="predicted"/>
<dbReference type="EMBL" id="JARKIK010000019">
    <property type="protein sequence ID" value="KAK8745626.1"/>
    <property type="molecule type" value="Genomic_DNA"/>
</dbReference>
<protein>
    <submittedName>
        <fullName evidence="1">Uncharacterized protein</fullName>
    </submittedName>
</protein>